<dbReference type="Proteomes" id="UP001319861">
    <property type="component" value="Chromosome"/>
</dbReference>
<keyword evidence="2" id="KW-1185">Reference proteome</keyword>
<dbReference type="EMBL" id="AP024525">
    <property type="protein sequence ID" value="BCT77762.1"/>
    <property type="molecule type" value="Genomic_DNA"/>
</dbReference>
<evidence type="ECO:0000313" key="1">
    <source>
        <dbReference type="EMBL" id="BCT77762.1"/>
    </source>
</evidence>
<dbReference type="RefSeq" id="WP_229230437.1">
    <property type="nucleotide sequence ID" value="NZ_AP024525.1"/>
</dbReference>
<evidence type="ECO:0000313" key="2">
    <source>
        <dbReference type="Proteomes" id="UP001319861"/>
    </source>
</evidence>
<protein>
    <submittedName>
        <fullName evidence="1">Uncharacterized protein</fullName>
    </submittedName>
</protein>
<organism evidence="1 2">
    <name type="scientific">Sinomonas cyclohexanicum</name>
    <name type="common">Corynebacterium cyclohexanicum</name>
    <dbReference type="NCBI Taxonomy" id="322009"/>
    <lineage>
        <taxon>Bacteria</taxon>
        <taxon>Bacillati</taxon>
        <taxon>Actinomycetota</taxon>
        <taxon>Actinomycetes</taxon>
        <taxon>Micrococcales</taxon>
        <taxon>Micrococcaceae</taxon>
        <taxon>Sinomonas</taxon>
    </lineage>
</organism>
<reference evidence="1 2" key="1">
    <citation type="journal article" date="2021" name="J. Biosci. Bioeng.">
        <title>Identification and characterization of a chc gene cluster responsible for the aromatization pathway of cyclohexanecarboxylate degradation in Sinomonas cyclohexanicum ATCC 51369.</title>
        <authorList>
            <person name="Yamamoto T."/>
            <person name="Hasegawa Y."/>
            <person name="Lau P.C.K."/>
            <person name="Iwaki H."/>
        </authorList>
    </citation>
    <scope>NUCLEOTIDE SEQUENCE [LARGE SCALE GENOMIC DNA]</scope>
    <source>
        <strain evidence="1 2">ATCC 51369</strain>
    </source>
</reference>
<gene>
    <name evidence="1" type="ORF">SCMU_36040</name>
</gene>
<proteinExistence type="predicted"/>
<sequence length="335" mass="35266">MQISPALVRTAAVWLLALALTVVASVVAIATVKNTVTGPAEPVRAYIAALQAGDGGRALGLLHATVPPGSAALLDGAPLKDSMNRVQDISYETTAPDPNGSSGPNRANVTVHYTVDGEAHESQFAVDRVGTDWLFFPRWSIAAAPLPVLAVTVVNSARATVNGATVNMPDGRNAFPVFFPGSYVGSLEGEQFAAEPRAVVVGGPASTTPLNLATRATPQLVSAIDAKVRGYLDDCARSATEQQRLQPTCPFSLDTTTRIQDGTIAWSVSDYPAVSIEPYQGHWALSPMQGRARLRATTINLFTGAKTPLDTEVDFDFGARLDVTDTAVTVTPQLK</sequence>
<name>A0ABM7PZM3_SINCY</name>
<accession>A0ABM7PZM3</accession>